<reference evidence="1 2" key="1">
    <citation type="submission" date="2018-12" db="EMBL/GenBank/DDBJ databases">
        <title>Complete genome of Nonlabens sp. MJ115.</title>
        <authorList>
            <person name="Choi H.S."/>
            <person name="Jung J."/>
        </authorList>
    </citation>
    <scope>NUCLEOTIDE SEQUENCE [LARGE SCALE GENOMIC DNA]</scope>
    <source>
        <strain evidence="1 2">MJ115</strain>
    </source>
</reference>
<dbReference type="InterPro" id="IPR013078">
    <property type="entry name" value="His_Pase_superF_clade-1"/>
</dbReference>
<dbReference type="KEGG" id="noj:EJ995_07930"/>
<accession>A0A3S9MYD9</accession>
<dbReference type="PROSITE" id="PS51257">
    <property type="entry name" value="PROKAR_LIPOPROTEIN"/>
    <property type="match status" value="1"/>
</dbReference>
<dbReference type="InterPro" id="IPR029033">
    <property type="entry name" value="His_PPase_superfam"/>
</dbReference>
<dbReference type="CDD" id="cd07067">
    <property type="entry name" value="HP_PGM_like"/>
    <property type="match status" value="1"/>
</dbReference>
<keyword evidence="2" id="KW-1185">Reference proteome</keyword>
<gene>
    <name evidence="1" type="ORF">EJ995_07930</name>
</gene>
<dbReference type="AlphaFoldDB" id="A0A3S9MYD9"/>
<dbReference type="RefSeq" id="WP_126447327.1">
    <property type="nucleotide sequence ID" value="NZ_CP034549.1"/>
</dbReference>
<dbReference type="OrthoDB" id="3296006at2"/>
<dbReference type="Pfam" id="PF00300">
    <property type="entry name" value="His_Phos_1"/>
    <property type="match status" value="1"/>
</dbReference>
<dbReference type="EMBL" id="CP034549">
    <property type="protein sequence ID" value="AZQ44162.1"/>
    <property type="molecule type" value="Genomic_DNA"/>
</dbReference>
<dbReference type="SUPFAM" id="SSF53254">
    <property type="entry name" value="Phosphoglycerate mutase-like"/>
    <property type="match status" value="1"/>
</dbReference>
<sequence>MRITFLLAMMMLVSCNEKGNSQSNDGLTTLYFMRHAEKRTDQGSDPELAPAGQKRAQEWVNYFFLKDVDHVLSSDFKRTQATATPLAKAQKVAIETYDVSTLTGKQLLEDYRCKTVVVYGHSNTINGYVNDLQNDETYGELSEDDYETFFKVTIDKNGNTGVVKETMVMSEED</sequence>
<organism evidence="1 2">
    <name type="scientific">Nonlabens ponticola</name>
    <dbReference type="NCBI Taxonomy" id="2496866"/>
    <lineage>
        <taxon>Bacteria</taxon>
        <taxon>Pseudomonadati</taxon>
        <taxon>Bacteroidota</taxon>
        <taxon>Flavobacteriia</taxon>
        <taxon>Flavobacteriales</taxon>
        <taxon>Flavobacteriaceae</taxon>
        <taxon>Nonlabens</taxon>
    </lineage>
</organism>
<dbReference type="SMART" id="SM00855">
    <property type="entry name" value="PGAM"/>
    <property type="match status" value="1"/>
</dbReference>
<dbReference type="Proteomes" id="UP000279600">
    <property type="component" value="Chromosome"/>
</dbReference>
<name>A0A3S9MYD9_9FLAO</name>
<dbReference type="Gene3D" id="3.40.50.1240">
    <property type="entry name" value="Phosphoglycerate mutase-like"/>
    <property type="match status" value="1"/>
</dbReference>
<protein>
    <submittedName>
        <fullName evidence="1">Phosphoglycerate mutase</fullName>
    </submittedName>
</protein>
<evidence type="ECO:0000313" key="1">
    <source>
        <dbReference type="EMBL" id="AZQ44162.1"/>
    </source>
</evidence>
<evidence type="ECO:0000313" key="2">
    <source>
        <dbReference type="Proteomes" id="UP000279600"/>
    </source>
</evidence>
<proteinExistence type="predicted"/>